<dbReference type="STRING" id="1515612.SKP52_12970"/>
<feature type="compositionally biased region" description="Basic and acidic residues" evidence="1">
    <location>
        <begin position="36"/>
        <end position="53"/>
    </location>
</feature>
<keyword evidence="3" id="KW-1185">Reference proteome</keyword>
<feature type="compositionally biased region" description="Basic residues" evidence="1">
    <location>
        <begin position="111"/>
        <end position="120"/>
    </location>
</feature>
<dbReference type="KEGG" id="sphk:SKP52_12970"/>
<dbReference type="Pfam" id="PF20089">
    <property type="entry name" value="DUF6481"/>
    <property type="match status" value="1"/>
</dbReference>
<evidence type="ECO:0000256" key="1">
    <source>
        <dbReference type="SAM" id="MobiDB-lite"/>
    </source>
</evidence>
<feature type="compositionally biased region" description="Basic and acidic residues" evidence="1">
    <location>
        <begin position="71"/>
        <end position="84"/>
    </location>
</feature>
<dbReference type="HOGENOM" id="CLU_139722_0_0_5"/>
<gene>
    <name evidence="2" type="ORF">SKP52_12970</name>
</gene>
<dbReference type="InterPro" id="IPR045510">
    <property type="entry name" value="DUF6481"/>
</dbReference>
<dbReference type="EMBL" id="CP009122">
    <property type="protein sequence ID" value="AJA09482.1"/>
    <property type="molecule type" value="Genomic_DNA"/>
</dbReference>
<proteinExistence type="predicted"/>
<organism evidence="2 3">
    <name type="scientific">Sphingopyxis fribergensis</name>
    <dbReference type="NCBI Taxonomy" id="1515612"/>
    <lineage>
        <taxon>Bacteria</taxon>
        <taxon>Pseudomonadati</taxon>
        <taxon>Pseudomonadota</taxon>
        <taxon>Alphaproteobacteria</taxon>
        <taxon>Sphingomonadales</taxon>
        <taxon>Sphingomonadaceae</taxon>
        <taxon>Sphingopyxis</taxon>
    </lineage>
</organism>
<accession>A0A0A7PNI7</accession>
<evidence type="ECO:0000313" key="2">
    <source>
        <dbReference type="EMBL" id="AJA09482.1"/>
    </source>
</evidence>
<reference evidence="2 3" key="1">
    <citation type="journal article" date="2015" name="Int. J. Syst. Evol. Microbiol.">
        <title>Description of Sphingopyxis fribergensis sp. nov. - a soil bacterium with the ability to degrade styrene and phenylacetic acid.</title>
        <authorList>
            <person name="Oelschlagel M."/>
            <person name="Ruckert C."/>
            <person name="Kalinowski J."/>
            <person name="Schmidt G."/>
            <person name="Schlomann M."/>
            <person name="Tischler D."/>
        </authorList>
    </citation>
    <scope>NUCLEOTIDE SEQUENCE [LARGE SCALE GENOMIC DNA]</scope>
    <source>
        <strain evidence="2 3">Kp5.2</strain>
    </source>
</reference>
<feature type="compositionally biased region" description="Polar residues" evidence="1">
    <location>
        <begin position="19"/>
        <end position="30"/>
    </location>
</feature>
<name>A0A0A7PNI7_9SPHN</name>
<feature type="compositionally biased region" description="Basic and acidic residues" evidence="1">
    <location>
        <begin position="96"/>
        <end position="110"/>
    </location>
</feature>
<evidence type="ECO:0000313" key="3">
    <source>
        <dbReference type="Proteomes" id="UP000030907"/>
    </source>
</evidence>
<dbReference type="AlphaFoldDB" id="A0A0A7PNI7"/>
<dbReference type="Proteomes" id="UP000030907">
    <property type="component" value="Chromosome"/>
</dbReference>
<feature type="compositionally biased region" description="Low complexity" evidence="1">
    <location>
        <begin position="58"/>
        <end position="70"/>
    </location>
</feature>
<sequence length="120" mass="13303">MMQGYKEPSFQDRLAVAQSAKNKALTQMNSRAPVDPAERDRRIADRAAKDEAKRIKRAATQEAKKAAQATKESEQLAKREEARLAADISPAAPPRVLDEAELKSARDARYAARKARKGRS</sequence>
<protein>
    <submittedName>
        <fullName evidence="2">Uncharacterized protein</fullName>
    </submittedName>
</protein>
<dbReference type="RefSeq" id="WP_228383635.1">
    <property type="nucleotide sequence ID" value="NZ_CP009122.1"/>
</dbReference>
<feature type="region of interest" description="Disordered" evidence="1">
    <location>
        <begin position="1"/>
        <end position="120"/>
    </location>
</feature>